<proteinExistence type="predicted"/>
<evidence type="ECO:0000256" key="1">
    <source>
        <dbReference type="SAM" id="MobiDB-lite"/>
    </source>
</evidence>
<feature type="compositionally biased region" description="Low complexity" evidence="1">
    <location>
        <begin position="59"/>
        <end position="85"/>
    </location>
</feature>
<sequence>MTDLAMDMRNSTILPPETPKVAKRSRIPVASYQEMSDFDSPGARMTPSAIPVNPTSSTLSSIEPVSPLSPLSSPISSADSPPSEDSSLHLDLDIIECALSPFSSSSEDLTSSSQALFKELGSEIADIMDLYGGKRKKYESGATLRAPSSGVSSRRQSQATITQTEGPRVEKAKRRNSLPPSKHLPEPGWLTNEGDDNYESSDWETLPGDGEPAHPFTSEADNFTYGDDSHLSETTGIQWEPSQKRRKHHKRCKSCSSGLSEGSTAAGNDVGEQDNISASPTGVDAILGKPLTWTQFMDLLNEPGMEAVNNVYGVNQSLTAIRESLEKFDPSGRRLLSYPEFASILRRSILIPSSNRASAPVNALPTRTSIHDASRANHASRSSSAPQARVSDYGVTAVQQTQSFAVDSFSQRQGQDIHTNARKEAPGALYLPPLDFLKPVKYSPGKVKDHRDSVGVETVPAPDDHQDQIKLNGKQALLSPLLADQPAEPMFDRQSVHGHDEQLEDDSHAEQSVTGRESSLQTINEDEDPFNDTQQSDILPPIPPRNPKRLSSFRNLSGSCPSSFPRAPTPDTPSKVPHNASSRTISNAGPSAGCGKLEGTEKKPTGTVAHRSVQSLRERWTPRRSVSDSVVPVRSSARSSAPVSTQQYRQTSSTTGSYIAGVATGSAQDAVTPRTSSANPAHNQQTMGLSSSHGQPGSGYDQHGNQQTVAAEPTEDSDDEPQTAPSPPPSKFTPVQLPISTKASQLLVGNWWVQQAQDRVMAERERKRQEEQEARRAAKRESMQRLTSAVKRTTQGVKRRLSFANGFGSPRNSLDTPRKSEESTDASPKQPEGATSPVNAVDGSYHPPRRVDGQENLREPKTQPQGPASATPSTLLFGNTSTAVGGAAATSPLPSSRIPRPAFYVSPQFDSTLFTSQPRNSFRRHIGPEAMRRAQVGRGIEHHENLATATAVPAEMAAAPVEEVPAPEPQPERVWRASLVERGWMAVEGTIVDERKVPRKNEESDDAESFDARRH</sequence>
<reference evidence="2 4" key="1">
    <citation type="submission" date="2020-01" db="EMBL/GenBank/DDBJ databases">
        <authorList>
            <consortium name="DOE Joint Genome Institute"/>
            <person name="Haridas S."/>
            <person name="Albert R."/>
            <person name="Binder M."/>
            <person name="Bloem J."/>
            <person name="Labutti K."/>
            <person name="Salamov A."/>
            <person name="Andreopoulos B."/>
            <person name="Baker S.E."/>
            <person name="Barry K."/>
            <person name="Bills G."/>
            <person name="Bluhm B.H."/>
            <person name="Cannon C."/>
            <person name="Castanera R."/>
            <person name="Culley D.E."/>
            <person name="Daum C."/>
            <person name="Ezra D."/>
            <person name="Gonzalez J.B."/>
            <person name="Henrissat B."/>
            <person name="Kuo A."/>
            <person name="Liang C."/>
            <person name="Lipzen A."/>
            <person name="Lutzoni F."/>
            <person name="Magnuson J."/>
            <person name="Mondo S."/>
            <person name="Nolan M."/>
            <person name="Ohm R."/>
            <person name="Pangilinan J."/>
            <person name="Park H.-J."/>
            <person name="Ramirez L."/>
            <person name="Alfaro M."/>
            <person name="Sun H."/>
            <person name="Tritt A."/>
            <person name="Yoshinaga Y."/>
            <person name="Zwiers L.-H."/>
            <person name="Turgeon B.G."/>
            <person name="Goodwin S.B."/>
            <person name="Spatafora J.W."/>
            <person name="Crous P.W."/>
            <person name="Grigoriev I.V."/>
        </authorList>
    </citation>
    <scope>NUCLEOTIDE SEQUENCE</scope>
    <source>
        <strain evidence="2 4">CBS 781.70</strain>
    </source>
</reference>
<feature type="compositionally biased region" description="Acidic residues" evidence="1">
    <location>
        <begin position="193"/>
        <end position="202"/>
    </location>
</feature>
<name>A0A6G1FWS6_9PEZI</name>
<feature type="region of interest" description="Disordered" evidence="1">
    <location>
        <begin position="758"/>
        <end position="899"/>
    </location>
</feature>
<dbReference type="GeneID" id="54418802"/>
<feature type="region of interest" description="Disordered" evidence="1">
    <location>
        <begin position="443"/>
        <end position="468"/>
    </location>
</feature>
<dbReference type="EMBL" id="ML975168">
    <property type="protein sequence ID" value="KAF1810136.1"/>
    <property type="molecule type" value="Genomic_DNA"/>
</dbReference>
<feature type="compositionally biased region" description="Basic and acidic residues" evidence="1">
    <location>
        <begin position="496"/>
        <end position="509"/>
    </location>
</feature>
<dbReference type="Proteomes" id="UP000504638">
    <property type="component" value="Unplaced"/>
</dbReference>
<feature type="compositionally biased region" description="Basic and acidic residues" evidence="1">
    <location>
        <begin position="993"/>
        <end position="1002"/>
    </location>
</feature>
<feature type="compositionally biased region" description="Basic residues" evidence="1">
    <location>
        <begin position="244"/>
        <end position="253"/>
    </location>
</feature>
<evidence type="ECO:0000313" key="2">
    <source>
        <dbReference type="EMBL" id="KAF1810136.1"/>
    </source>
</evidence>
<feature type="region of interest" description="Disordered" evidence="1">
    <location>
        <begin position="993"/>
        <end position="1015"/>
    </location>
</feature>
<feature type="compositionally biased region" description="Low complexity" evidence="1">
    <location>
        <begin position="880"/>
        <end position="891"/>
    </location>
</feature>
<feature type="compositionally biased region" description="Polar residues" evidence="1">
    <location>
        <begin position="552"/>
        <end position="562"/>
    </location>
</feature>
<evidence type="ECO:0000313" key="4">
    <source>
        <dbReference type="RefSeq" id="XP_033531767.1"/>
    </source>
</evidence>
<feature type="compositionally biased region" description="Polar residues" evidence="1">
    <location>
        <begin position="862"/>
        <end position="879"/>
    </location>
</feature>
<keyword evidence="3" id="KW-1185">Reference proteome</keyword>
<feature type="compositionally biased region" description="Polar residues" evidence="1">
    <location>
        <begin position="784"/>
        <end position="796"/>
    </location>
</feature>
<feature type="compositionally biased region" description="Basic and acidic residues" evidence="1">
    <location>
        <begin position="849"/>
        <end position="861"/>
    </location>
</feature>
<feature type="compositionally biased region" description="Polar residues" evidence="1">
    <location>
        <begin position="510"/>
        <end position="523"/>
    </location>
</feature>
<feature type="compositionally biased region" description="Low complexity" evidence="1">
    <location>
        <begin position="623"/>
        <end position="657"/>
    </location>
</feature>
<feature type="region of interest" description="Disordered" evidence="1">
    <location>
        <begin position="496"/>
        <end position="738"/>
    </location>
</feature>
<feature type="region of interest" description="Disordered" evidence="1">
    <location>
        <begin position="1"/>
        <end position="87"/>
    </location>
</feature>
<evidence type="ECO:0000313" key="3">
    <source>
        <dbReference type="Proteomes" id="UP000504638"/>
    </source>
</evidence>
<feature type="region of interest" description="Disordered" evidence="1">
    <location>
        <begin position="140"/>
        <end position="277"/>
    </location>
</feature>
<feature type="region of interest" description="Disordered" evidence="1">
    <location>
        <begin position="356"/>
        <end position="392"/>
    </location>
</feature>
<reference evidence="4" key="2">
    <citation type="submission" date="2020-04" db="EMBL/GenBank/DDBJ databases">
        <authorList>
            <consortium name="NCBI Genome Project"/>
        </authorList>
    </citation>
    <scope>NUCLEOTIDE SEQUENCE</scope>
    <source>
        <strain evidence="4">CBS 781.70</strain>
    </source>
</reference>
<accession>A0A6G1FWS6</accession>
<feature type="compositionally biased region" description="Polar residues" evidence="1">
    <location>
        <begin position="665"/>
        <end position="695"/>
    </location>
</feature>
<feature type="compositionally biased region" description="Polar residues" evidence="1">
    <location>
        <begin position="579"/>
        <end position="589"/>
    </location>
</feature>
<dbReference type="AlphaFoldDB" id="A0A6G1FWS6"/>
<feature type="compositionally biased region" description="Basic and acidic residues" evidence="1">
    <location>
        <begin position="760"/>
        <end position="783"/>
    </location>
</feature>
<feature type="compositionally biased region" description="Low complexity" evidence="1">
    <location>
        <begin position="376"/>
        <end position="385"/>
    </location>
</feature>
<organism evidence="2">
    <name type="scientific">Eremomyces bilateralis CBS 781.70</name>
    <dbReference type="NCBI Taxonomy" id="1392243"/>
    <lineage>
        <taxon>Eukaryota</taxon>
        <taxon>Fungi</taxon>
        <taxon>Dikarya</taxon>
        <taxon>Ascomycota</taxon>
        <taxon>Pezizomycotina</taxon>
        <taxon>Dothideomycetes</taxon>
        <taxon>Dothideomycetes incertae sedis</taxon>
        <taxon>Eremomycetales</taxon>
        <taxon>Eremomycetaceae</taxon>
        <taxon>Eremomyces</taxon>
    </lineage>
</organism>
<reference evidence="4" key="3">
    <citation type="submission" date="2025-04" db="UniProtKB">
        <authorList>
            <consortium name="RefSeq"/>
        </authorList>
    </citation>
    <scope>IDENTIFICATION</scope>
    <source>
        <strain evidence="4">CBS 781.70</strain>
    </source>
</reference>
<dbReference type="RefSeq" id="XP_033531767.1">
    <property type="nucleotide sequence ID" value="XM_033678232.1"/>
</dbReference>
<evidence type="ECO:0008006" key="5">
    <source>
        <dbReference type="Google" id="ProtNLM"/>
    </source>
</evidence>
<feature type="compositionally biased region" description="Polar residues" evidence="1">
    <location>
        <begin position="149"/>
        <end position="165"/>
    </location>
</feature>
<gene>
    <name evidence="2 4" type="ORF">P152DRAFT_451499</name>
</gene>
<feature type="compositionally biased region" description="Polar residues" evidence="1">
    <location>
        <begin position="232"/>
        <end position="241"/>
    </location>
</feature>
<protein>
    <recommendedName>
        <fullName evidence="5">EF-hand domain-containing protein</fullName>
    </recommendedName>
</protein>